<comment type="subunit">
    <text evidence="1">Component of the mitochondrial contact site and cristae organizing system (MICOS) complex.</text>
</comment>
<dbReference type="EMBL" id="CP119903">
    <property type="protein sequence ID" value="WFD23810.1"/>
    <property type="molecule type" value="Genomic_DNA"/>
</dbReference>
<name>A0AAF0EFT6_9BASI</name>
<dbReference type="PANTHER" id="PTHR28268">
    <property type="entry name" value="MICOS SUBUNIT MIC26"/>
    <property type="match status" value="1"/>
</dbReference>
<dbReference type="PANTHER" id="PTHR28268:SF1">
    <property type="entry name" value="MICOS SUBUNIT MIC26"/>
    <property type="match status" value="1"/>
</dbReference>
<sequence>MAPTQEKLSVYPEPDKETYVVETTTELERQISKLRQTLQKYTGEAFRSVRSGVDSVVNVEHRVENRVSKLVSKDESLTPNGLYVGVATLASMVFTRYRAFPIRWFVPPAVFVVSIKYFLPKTSENLCEYYEQKEHHFAPEFSDARRSQWEKVQQHWYTGVDHLKMTGEKLRSWFSTGVQDVQKSTGLQISSLLPQEAKTLPEKVATPKDAGKKII</sequence>
<keyword evidence="3" id="KW-1185">Reference proteome</keyword>
<evidence type="ECO:0000313" key="2">
    <source>
        <dbReference type="EMBL" id="WFD23810.1"/>
    </source>
</evidence>
<keyword evidence="1" id="KW-0999">Mitochondrion inner membrane</keyword>
<keyword evidence="1" id="KW-0496">Mitochondrion</keyword>
<dbReference type="GO" id="GO:0042407">
    <property type="term" value="P:cristae formation"/>
    <property type="evidence" value="ECO:0007669"/>
    <property type="project" value="InterPro"/>
</dbReference>
<dbReference type="GO" id="GO:0044284">
    <property type="term" value="C:mitochondrial crista junction"/>
    <property type="evidence" value="ECO:0007669"/>
    <property type="project" value="TreeGrafter"/>
</dbReference>
<reference evidence="2" key="1">
    <citation type="submission" date="2023-03" db="EMBL/GenBank/DDBJ databases">
        <title>Mating type loci evolution in Malassezia.</title>
        <authorList>
            <person name="Coelho M.A."/>
        </authorList>
    </citation>
    <scope>NUCLEOTIDE SEQUENCE</scope>
    <source>
        <strain evidence="2">CBS 12830</strain>
    </source>
</reference>
<comment type="subcellular location">
    <subcellularLocation>
        <location evidence="1">Mitochondrion inner membrane</location>
    </subcellularLocation>
</comment>
<protein>
    <recommendedName>
        <fullName evidence="1">MICOS complex subunit</fullName>
    </recommendedName>
</protein>
<dbReference type="GO" id="GO:0061617">
    <property type="term" value="C:MICOS complex"/>
    <property type="evidence" value="ECO:0007669"/>
    <property type="project" value="UniProtKB-UniRule"/>
</dbReference>
<dbReference type="Pfam" id="PF09769">
    <property type="entry name" value="ApoO"/>
    <property type="match status" value="1"/>
</dbReference>
<evidence type="ECO:0000313" key="3">
    <source>
        <dbReference type="Proteomes" id="UP001214415"/>
    </source>
</evidence>
<evidence type="ECO:0000256" key="1">
    <source>
        <dbReference type="RuleBase" id="RU363021"/>
    </source>
</evidence>
<gene>
    <name evidence="2" type="ORF">MEQU1_002504</name>
</gene>
<dbReference type="InterPro" id="IPR033181">
    <property type="entry name" value="Mic26_fungi"/>
</dbReference>
<accession>A0AAF0EFT6</accession>
<dbReference type="InterPro" id="IPR019166">
    <property type="entry name" value="MIC26/MIC27"/>
</dbReference>
<comment type="function">
    <text evidence="1">Component of the MICOS complex, a large protein complex of the mitochondrial inner membrane that plays crucial roles in the maintenance of crista junctions, inner membrane architecture, and formation of contact sites to the outer membrane.</text>
</comment>
<dbReference type="AlphaFoldDB" id="A0AAF0EFT6"/>
<organism evidence="2 3">
    <name type="scientific">Malassezia equina</name>
    <dbReference type="NCBI Taxonomy" id="1381935"/>
    <lineage>
        <taxon>Eukaryota</taxon>
        <taxon>Fungi</taxon>
        <taxon>Dikarya</taxon>
        <taxon>Basidiomycota</taxon>
        <taxon>Ustilaginomycotina</taxon>
        <taxon>Malasseziomycetes</taxon>
        <taxon>Malasseziales</taxon>
        <taxon>Malasseziaceae</taxon>
        <taxon>Malassezia</taxon>
    </lineage>
</organism>
<keyword evidence="1" id="KW-0472">Membrane</keyword>
<dbReference type="Proteomes" id="UP001214415">
    <property type="component" value="Chromosome 4"/>
</dbReference>
<proteinExistence type="predicted"/>